<evidence type="ECO:0000256" key="8">
    <source>
        <dbReference type="HAMAP-Rule" id="MF_00131"/>
    </source>
</evidence>
<dbReference type="EMBL" id="MF101428">
    <property type="protein sequence ID" value="ARW63468.1"/>
    <property type="molecule type" value="Genomic_DNA"/>
</dbReference>
<dbReference type="CDD" id="cd04724">
    <property type="entry name" value="Tryptophan_synthase_alpha"/>
    <property type="match status" value="1"/>
</dbReference>
<dbReference type="InterPro" id="IPR002028">
    <property type="entry name" value="Trp_synthase_suA"/>
</dbReference>
<reference evidence="10" key="1">
    <citation type="journal article" date="2017" name="J. Phycol.">
        <title>Analysis of chloroplast genomes and a supermatrix inform reclassification of the Rhodomelaceae (Rhodophyta).</title>
        <authorList>
            <person name="Diaz-Tapia P."/>
            <person name="Maggs C.A."/>
            <person name="West J.A."/>
            <person name="Verbruggen H."/>
        </authorList>
    </citation>
    <scope>NUCLEOTIDE SEQUENCE</scope>
    <source>
        <strain evidence="10">PD550</strain>
    </source>
</reference>
<dbReference type="Gene3D" id="3.20.20.70">
    <property type="entry name" value="Aldolase class I"/>
    <property type="match status" value="1"/>
</dbReference>
<geneLocation type="chloroplast" evidence="10"/>
<protein>
    <recommendedName>
        <fullName evidence="8">Tryptophan synthase alpha chain</fullName>
        <ecNumber evidence="8">4.2.1.20</ecNumber>
    </recommendedName>
</protein>
<comment type="similarity">
    <text evidence="8 9">Belongs to the TrpA family.</text>
</comment>
<dbReference type="EC" id="4.2.1.20" evidence="8"/>
<keyword evidence="6 8" id="KW-0456">Lyase</keyword>
<dbReference type="RefSeq" id="YP_009394906.1">
    <property type="nucleotide sequence ID" value="NC_035275.1"/>
</dbReference>
<dbReference type="InterPro" id="IPR011060">
    <property type="entry name" value="RibuloseP-bd_barrel"/>
</dbReference>
<gene>
    <name evidence="8 10" type="primary">trpA</name>
</gene>
<dbReference type="PANTHER" id="PTHR43406">
    <property type="entry name" value="TRYPTOPHAN SYNTHASE, ALPHA CHAIN"/>
    <property type="match status" value="1"/>
</dbReference>
<evidence type="ECO:0000256" key="3">
    <source>
        <dbReference type="ARBA" id="ARBA00022605"/>
    </source>
</evidence>
<dbReference type="UniPathway" id="UPA00035">
    <property type="reaction ID" value="UER00044"/>
</dbReference>
<keyword evidence="3 8" id="KW-0028">Amino-acid biosynthesis</keyword>
<dbReference type="SUPFAM" id="SSF51366">
    <property type="entry name" value="Ribulose-phoshate binding barrel"/>
    <property type="match status" value="1"/>
</dbReference>
<sequence>MNSISDILQLKRNSSSSAFIPFITAGYPNIDITIRALIELDKKGADIIELGIPYADALADGPLIQKASMVALDNGIYIDEVLDILDKVKPFISVPIVIFTYYNPILVRGLSFFIKDISYLGVKGLIIPDLPIEETDYIKSICQQFNIELILFVAPTSSQKRVENIISRAPGCLYLVSSTGVTGMRDSINHSIGILSNNVTNNTNKLVMIGFGVSSPKQINDLRSLKCSVDGIVVGSAFTHILSSYSSDSDDLIIRNLGSFCQQMKLAASN</sequence>
<dbReference type="InterPro" id="IPR013785">
    <property type="entry name" value="Aldolase_TIM"/>
</dbReference>
<name>A0A1Z1MBJ9_POLUR</name>
<dbReference type="HAMAP" id="MF_00131">
    <property type="entry name" value="Trp_synth_alpha"/>
    <property type="match status" value="1"/>
</dbReference>
<accession>A0A1Z1MBJ9</accession>
<comment type="subunit">
    <text evidence="2 8">Tetramer of two alpha and two beta chains.</text>
</comment>
<keyword evidence="5 8" id="KW-0057">Aromatic amino acid biosynthesis</keyword>
<feature type="active site" description="Proton acceptor" evidence="8">
    <location>
        <position position="49"/>
    </location>
</feature>
<comment type="pathway">
    <text evidence="1 8">Amino-acid biosynthesis; L-tryptophan biosynthesis; L-tryptophan from chorismate: step 5/5.</text>
</comment>
<dbReference type="GO" id="GO:0005829">
    <property type="term" value="C:cytosol"/>
    <property type="evidence" value="ECO:0007669"/>
    <property type="project" value="TreeGrafter"/>
</dbReference>
<evidence type="ECO:0000256" key="6">
    <source>
        <dbReference type="ARBA" id="ARBA00023239"/>
    </source>
</evidence>
<dbReference type="GO" id="GO:0004834">
    <property type="term" value="F:tryptophan synthase activity"/>
    <property type="evidence" value="ECO:0007669"/>
    <property type="project" value="UniProtKB-UniRule"/>
</dbReference>
<evidence type="ECO:0000256" key="4">
    <source>
        <dbReference type="ARBA" id="ARBA00022822"/>
    </source>
</evidence>
<dbReference type="GO" id="GO:0009507">
    <property type="term" value="C:chloroplast"/>
    <property type="evidence" value="ECO:0007669"/>
    <property type="project" value="UniProtKB-SubCell"/>
</dbReference>
<comment type="catalytic activity">
    <reaction evidence="7 8">
        <text>(1S,2R)-1-C-(indol-3-yl)glycerol 3-phosphate + L-serine = D-glyceraldehyde 3-phosphate + L-tryptophan + H2O</text>
        <dbReference type="Rhea" id="RHEA:10532"/>
        <dbReference type="ChEBI" id="CHEBI:15377"/>
        <dbReference type="ChEBI" id="CHEBI:33384"/>
        <dbReference type="ChEBI" id="CHEBI:57912"/>
        <dbReference type="ChEBI" id="CHEBI:58866"/>
        <dbReference type="ChEBI" id="CHEBI:59776"/>
        <dbReference type="EC" id="4.2.1.20"/>
    </reaction>
</comment>
<dbReference type="AlphaFoldDB" id="A0A1Z1MBJ9"/>
<dbReference type="Pfam" id="PF00290">
    <property type="entry name" value="Trp_syntA"/>
    <property type="match status" value="1"/>
</dbReference>
<evidence type="ECO:0000256" key="5">
    <source>
        <dbReference type="ARBA" id="ARBA00023141"/>
    </source>
</evidence>
<keyword evidence="4 8" id="KW-0822">Tryptophan biosynthesis</keyword>
<feature type="active site" description="Proton acceptor" evidence="8">
    <location>
        <position position="60"/>
    </location>
</feature>
<keyword evidence="10" id="KW-0934">Plastid</keyword>
<dbReference type="GeneID" id="33356846"/>
<proteinExistence type="inferred from homology"/>
<evidence type="ECO:0000256" key="9">
    <source>
        <dbReference type="RuleBase" id="RU003662"/>
    </source>
</evidence>
<organism evidence="10">
    <name type="scientific">Polysiphonia urceolata</name>
    <name type="common">Red alga</name>
    <name type="synonym">Conferva urceolata</name>
    <dbReference type="NCBI Taxonomy" id="173545"/>
    <lineage>
        <taxon>Eukaryota</taxon>
        <taxon>Rhodophyta</taxon>
        <taxon>Florideophyceae</taxon>
        <taxon>Rhodymeniophycidae</taxon>
        <taxon>Ceramiales</taxon>
        <taxon>Rhodomelaceae</taxon>
        <taxon>Polysiphonioideae</taxon>
        <taxon>Polysiphonia</taxon>
    </lineage>
</organism>
<evidence type="ECO:0000256" key="2">
    <source>
        <dbReference type="ARBA" id="ARBA00011270"/>
    </source>
</evidence>
<dbReference type="PANTHER" id="PTHR43406:SF1">
    <property type="entry name" value="TRYPTOPHAN SYNTHASE ALPHA CHAIN, CHLOROPLASTIC"/>
    <property type="match status" value="1"/>
</dbReference>
<keyword evidence="10" id="KW-0150">Chloroplast</keyword>
<evidence type="ECO:0000256" key="1">
    <source>
        <dbReference type="ARBA" id="ARBA00004733"/>
    </source>
</evidence>
<evidence type="ECO:0000256" key="7">
    <source>
        <dbReference type="ARBA" id="ARBA00049047"/>
    </source>
</evidence>
<evidence type="ECO:0000313" key="10">
    <source>
        <dbReference type="EMBL" id="ARW63468.1"/>
    </source>
</evidence>
<comment type="subcellular location">
    <subcellularLocation>
        <location evidence="8">Plastid</location>
        <location evidence="8">Chloroplast</location>
    </subcellularLocation>
</comment>
<dbReference type="NCBIfam" id="TIGR00262">
    <property type="entry name" value="trpA"/>
    <property type="match status" value="1"/>
</dbReference>
<comment type="function">
    <text evidence="8">The alpha subunit is responsible for the aldol cleavage of indoleglycerol phosphate to indole and glyceraldehyde 3-phosphate.</text>
</comment>